<dbReference type="InterPro" id="IPR031982">
    <property type="entry name" value="PilE-like"/>
</dbReference>
<name>A0A832N5B8_9GAMM</name>
<dbReference type="PROSITE" id="PS00409">
    <property type="entry name" value="PROKAR_NTER_METHYL"/>
    <property type="match status" value="1"/>
</dbReference>
<organism evidence="2">
    <name type="scientific">Candidatus Tenderia electrophaga</name>
    <dbReference type="NCBI Taxonomy" id="1748243"/>
    <lineage>
        <taxon>Bacteria</taxon>
        <taxon>Pseudomonadati</taxon>
        <taxon>Pseudomonadota</taxon>
        <taxon>Gammaproteobacteria</taxon>
        <taxon>Candidatus Tenderiales</taxon>
        <taxon>Candidatus Tenderiaceae</taxon>
        <taxon>Candidatus Tenderia</taxon>
    </lineage>
</organism>
<proteinExistence type="predicted"/>
<feature type="transmembrane region" description="Helical" evidence="1">
    <location>
        <begin position="12"/>
        <end position="32"/>
    </location>
</feature>
<accession>A0A832N5B8</accession>
<dbReference type="PANTHER" id="PTHR30093">
    <property type="entry name" value="GENERAL SECRETION PATHWAY PROTEIN G"/>
    <property type="match status" value="1"/>
</dbReference>
<dbReference type="GO" id="GO:0043683">
    <property type="term" value="P:type IV pilus assembly"/>
    <property type="evidence" value="ECO:0007669"/>
    <property type="project" value="InterPro"/>
</dbReference>
<keyword evidence="1" id="KW-1133">Transmembrane helix</keyword>
<sequence>MNRKKSTGFTLVELMIVVAIIGIIAAIAYPSYQDQVRKSKRTDGHSKVMDAMARQERYFSENNTYTADMTALGYASDPVYSDNKHYKIDGAACSGKTLAQCVKITATAQGGQASDGDLTLDSTNVKTGNW</sequence>
<keyword evidence="1" id="KW-0472">Membrane</keyword>
<evidence type="ECO:0000256" key="1">
    <source>
        <dbReference type="SAM" id="Phobius"/>
    </source>
</evidence>
<evidence type="ECO:0000313" key="2">
    <source>
        <dbReference type="EMBL" id="HHJ80720.1"/>
    </source>
</evidence>
<dbReference type="NCBIfam" id="TIGR02532">
    <property type="entry name" value="IV_pilin_GFxxxE"/>
    <property type="match status" value="1"/>
</dbReference>
<dbReference type="SUPFAM" id="SSF54523">
    <property type="entry name" value="Pili subunits"/>
    <property type="match status" value="1"/>
</dbReference>
<dbReference type="Pfam" id="PF16732">
    <property type="entry name" value="ComP_DUS"/>
    <property type="match status" value="1"/>
</dbReference>
<gene>
    <name evidence="2" type="ORF">ENJ65_03710</name>
</gene>
<dbReference type="AlphaFoldDB" id="A0A832N5B8"/>
<keyword evidence="1" id="KW-0812">Transmembrane</keyword>
<dbReference type="EMBL" id="DRNF01000235">
    <property type="protein sequence ID" value="HHJ80720.1"/>
    <property type="molecule type" value="Genomic_DNA"/>
</dbReference>
<dbReference type="InterPro" id="IPR045584">
    <property type="entry name" value="Pilin-like"/>
</dbReference>
<dbReference type="Proteomes" id="UP000885832">
    <property type="component" value="Unassembled WGS sequence"/>
</dbReference>
<protein>
    <submittedName>
        <fullName evidence="2">Prepilin-type N-terminal cleavage/methylation domain-containing protein</fullName>
    </submittedName>
</protein>
<dbReference type="PANTHER" id="PTHR30093:SF47">
    <property type="entry name" value="TYPE IV PILUS NON-CORE MINOR PILIN PILE"/>
    <property type="match status" value="1"/>
</dbReference>
<reference evidence="2" key="1">
    <citation type="journal article" date="2020" name="mSystems">
        <title>Genome- and Community-Level Interaction Insights into Carbon Utilization and Element Cycling Functions of Hydrothermarchaeota in Hydrothermal Sediment.</title>
        <authorList>
            <person name="Zhou Z."/>
            <person name="Liu Y."/>
            <person name="Xu W."/>
            <person name="Pan J."/>
            <person name="Luo Z.H."/>
            <person name="Li M."/>
        </authorList>
    </citation>
    <scope>NUCLEOTIDE SEQUENCE [LARGE SCALE GENOMIC DNA]</scope>
    <source>
        <strain evidence="2">HyVt-505</strain>
    </source>
</reference>
<comment type="caution">
    <text evidence="2">The sequence shown here is derived from an EMBL/GenBank/DDBJ whole genome shotgun (WGS) entry which is preliminary data.</text>
</comment>
<dbReference type="Pfam" id="PF07963">
    <property type="entry name" value="N_methyl"/>
    <property type="match status" value="1"/>
</dbReference>
<dbReference type="InterPro" id="IPR012902">
    <property type="entry name" value="N_methyl_site"/>
</dbReference>
<dbReference type="Gene3D" id="3.30.700.10">
    <property type="entry name" value="Glycoprotein, Type 4 Pilin"/>
    <property type="match status" value="1"/>
</dbReference>